<dbReference type="SUPFAM" id="SSF48452">
    <property type="entry name" value="TPR-like"/>
    <property type="match status" value="1"/>
</dbReference>
<dbReference type="EMBL" id="JACHGW010000003">
    <property type="protein sequence ID" value="MBB6051314.1"/>
    <property type="molecule type" value="Genomic_DNA"/>
</dbReference>
<accession>A0A7W9SSS8</accession>
<protein>
    <submittedName>
        <fullName evidence="1">Tetratricopeptide (TPR) repeat protein</fullName>
    </submittedName>
</protein>
<evidence type="ECO:0000313" key="1">
    <source>
        <dbReference type="EMBL" id="MBB6051314.1"/>
    </source>
</evidence>
<evidence type="ECO:0000313" key="2">
    <source>
        <dbReference type="Proteomes" id="UP000520814"/>
    </source>
</evidence>
<dbReference type="AlphaFoldDB" id="A0A7W9SSS8"/>
<dbReference type="RefSeq" id="WP_184198028.1">
    <property type="nucleotide sequence ID" value="NZ_JACHGW010000003.1"/>
</dbReference>
<dbReference type="Gene3D" id="1.25.40.10">
    <property type="entry name" value="Tetratricopeptide repeat domain"/>
    <property type="match status" value="1"/>
</dbReference>
<keyword evidence="2" id="KW-1185">Reference proteome</keyword>
<comment type="caution">
    <text evidence="1">The sequence shown here is derived from an EMBL/GenBank/DDBJ whole genome shotgun (WGS) entry which is preliminary data.</text>
</comment>
<reference evidence="1 2" key="1">
    <citation type="submission" date="2020-08" db="EMBL/GenBank/DDBJ databases">
        <title>Genomic Encyclopedia of Type Strains, Phase IV (KMG-IV): sequencing the most valuable type-strain genomes for metagenomic binning, comparative biology and taxonomic classification.</title>
        <authorList>
            <person name="Goeker M."/>
        </authorList>
    </citation>
    <scope>NUCLEOTIDE SEQUENCE [LARGE SCALE GENOMIC DNA]</scope>
    <source>
        <strain evidence="1 2">DSM 23562</strain>
    </source>
</reference>
<dbReference type="Proteomes" id="UP000520814">
    <property type="component" value="Unassembled WGS sequence"/>
</dbReference>
<sequence length="158" mass="17674">MKRRFLLGVVALPLIFIGGSLVFFTIKNGKTPFETARAAQFAAAGMLSESEVAARLAKDPGDPIAHYNLAEKASQRKDFTKAIEERKLALLREPENPQLLLDTALDLRFAQRNDEARVYAERVIATKDPNLTPNAQKLLEKLNTLRKDSDQAKTLRLQ</sequence>
<organism evidence="1 2">
    <name type="scientific">Armatimonas rosea</name>
    <dbReference type="NCBI Taxonomy" id="685828"/>
    <lineage>
        <taxon>Bacteria</taxon>
        <taxon>Bacillati</taxon>
        <taxon>Armatimonadota</taxon>
        <taxon>Armatimonadia</taxon>
        <taxon>Armatimonadales</taxon>
        <taxon>Armatimonadaceae</taxon>
        <taxon>Armatimonas</taxon>
    </lineage>
</organism>
<name>A0A7W9SSS8_ARMRO</name>
<proteinExistence type="predicted"/>
<gene>
    <name evidence="1" type="ORF">HNQ39_003124</name>
</gene>
<dbReference type="InterPro" id="IPR011990">
    <property type="entry name" value="TPR-like_helical_dom_sf"/>
</dbReference>